<organism evidence="2 3">
    <name type="scientific">Riccia fluitans</name>
    <dbReference type="NCBI Taxonomy" id="41844"/>
    <lineage>
        <taxon>Eukaryota</taxon>
        <taxon>Viridiplantae</taxon>
        <taxon>Streptophyta</taxon>
        <taxon>Embryophyta</taxon>
        <taxon>Marchantiophyta</taxon>
        <taxon>Marchantiopsida</taxon>
        <taxon>Marchantiidae</taxon>
        <taxon>Marchantiales</taxon>
        <taxon>Ricciaceae</taxon>
        <taxon>Riccia</taxon>
    </lineage>
</organism>
<evidence type="ECO:0000256" key="1">
    <source>
        <dbReference type="SAM" id="MobiDB-lite"/>
    </source>
</evidence>
<feature type="region of interest" description="Disordered" evidence="1">
    <location>
        <begin position="1"/>
        <end position="103"/>
    </location>
</feature>
<dbReference type="AlphaFoldDB" id="A0ABD1Z6M7"/>
<proteinExistence type="predicted"/>
<evidence type="ECO:0000313" key="2">
    <source>
        <dbReference type="EMBL" id="KAL2643438.1"/>
    </source>
</evidence>
<feature type="compositionally biased region" description="Basic and acidic residues" evidence="1">
    <location>
        <begin position="53"/>
        <end position="66"/>
    </location>
</feature>
<dbReference type="EMBL" id="JBHFFA010000002">
    <property type="protein sequence ID" value="KAL2643438.1"/>
    <property type="molecule type" value="Genomic_DNA"/>
</dbReference>
<sequence length="103" mass="11487">MRGQSITNLKQARAVKPRNNQPSCTNLCALSHESQPVRSSGGESIRISAPKSGFKDAQRHRSEQRGRGGVVQSSGECTRSERRSILDYDSTDREGKKMIAKRW</sequence>
<feature type="compositionally biased region" description="Polar residues" evidence="1">
    <location>
        <begin position="1"/>
        <end position="10"/>
    </location>
</feature>
<accession>A0ABD1Z6M7</accession>
<keyword evidence="3" id="KW-1185">Reference proteome</keyword>
<gene>
    <name evidence="2" type="ORF">R1flu_011025</name>
</gene>
<evidence type="ECO:0000313" key="3">
    <source>
        <dbReference type="Proteomes" id="UP001605036"/>
    </source>
</evidence>
<name>A0ABD1Z6M7_9MARC</name>
<dbReference type="Proteomes" id="UP001605036">
    <property type="component" value="Unassembled WGS sequence"/>
</dbReference>
<comment type="caution">
    <text evidence="2">The sequence shown here is derived from an EMBL/GenBank/DDBJ whole genome shotgun (WGS) entry which is preliminary data.</text>
</comment>
<protein>
    <submittedName>
        <fullName evidence="2">Uncharacterized protein</fullName>
    </submittedName>
</protein>
<reference evidence="2 3" key="1">
    <citation type="submission" date="2024-09" db="EMBL/GenBank/DDBJ databases">
        <title>Chromosome-scale assembly of Riccia fluitans.</title>
        <authorList>
            <person name="Paukszto L."/>
            <person name="Sawicki J."/>
            <person name="Karawczyk K."/>
            <person name="Piernik-Szablinska J."/>
            <person name="Szczecinska M."/>
            <person name="Mazdziarz M."/>
        </authorList>
    </citation>
    <scope>NUCLEOTIDE SEQUENCE [LARGE SCALE GENOMIC DNA]</scope>
    <source>
        <strain evidence="2">Rf_01</strain>
        <tissue evidence="2">Aerial parts of the thallus</tissue>
    </source>
</reference>
<feature type="compositionally biased region" description="Basic and acidic residues" evidence="1">
    <location>
        <begin position="78"/>
        <end position="97"/>
    </location>
</feature>
<feature type="compositionally biased region" description="Polar residues" evidence="1">
    <location>
        <begin position="18"/>
        <end position="42"/>
    </location>
</feature>